<accession>A0A1T4L9N0</accession>
<dbReference type="OrthoDB" id="8242572at2"/>
<evidence type="ECO:0000313" key="1">
    <source>
        <dbReference type="EMBL" id="SJZ51281.1"/>
    </source>
</evidence>
<gene>
    <name evidence="1" type="ORF">SAMN02745126_01428</name>
</gene>
<organism evidence="1 2">
    <name type="scientific">Enhydrobacter aerosaccus</name>
    <dbReference type="NCBI Taxonomy" id="225324"/>
    <lineage>
        <taxon>Bacteria</taxon>
        <taxon>Pseudomonadati</taxon>
        <taxon>Pseudomonadota</taxon>
        <taxon>Alphaproteobacteria</taxon>
        <taxon>Hyphomicrobiales</taxon>
        <taxon>Enhydrobacter</taxon>
    </lineage>
</organism>
<dbReference type="RefSeq" id="WP_085933060.1">
    <property type="nucleotide sequence ID" value="NZ_FUWJ01000001.1"/>
</dbReference>
<sequence>MRNFLYRCPIVGLNVQGSIKRDKPPDVGKDHHIVNCLACGGIHIVNPSNGKLLRDESGPQS</sequence>
<dbReference type="AlphaFoldDB" id="A0A1T4L9N0"/>
<protein>
    <submittedName>
        <fullName evidence="1">Uncharacterized protein</fullName>
    </submittedName>
</protein>
<proteinExistence type="predicted"/>
<dbReference type="EMBL" id="FUWJ01000001">
    <property type="protein sequence ID" value="SJZ51281.1"/>
    <property type="molecule type" value="Genomic_DNA"/>
</dbReference>
<name>A0A1T4L9N0_9HYPH</name>
<dbReference type="Proteomes" id="UP000190092">
    <property type="component" value="Unassembled WGS sequence"/>
</dbReference>
<reference evidence="2" key="1">
    <citation type="submission" date="2017-02" db="EMBL/GenBank/DDBJ databases">
        <authorList>
            <person name="Varghese N."/>
            <person name="Submissions S."/>
        </authorList>
    </citation>
    <scope>NUCLEOTIDE SEQUENCE [LARGE SCALE GENOMIC DNA]</scope>
    <source>
        <strain evidence="2">ATCC 27094</strain>
    </source>
</reference>
<evidence type="ECO:0000313" key="2">
    <source>
        <dbReference type="Proteomes" id="UP000190092"/>
    </source>
</evidence>
<keyword evidence="2" id="KW-1185">Reference proteome</keyword>